<reference evidence="1 2" key="1">
    <citation type="submission" date="2018-08" db="EMBL/GenBank/DDBJ databases">
        <title>Sequencing the genomes of 1000 actinobacteria strains.</title>
        <authorList>
            <person name="Klenk H.-P."/>
        </authorList>
    </citation>
    <scope>NUCLEOTIDE SEQUENCE [LARGE SCALE GENOMIC DNA]</scope>
    <source>
        <strain evidence="1 2">DSM 43927</strain>
    </source>
</reference>
<dbReference type="RefSeq" id="WP_116021703.1">
    <property type="nucleotide sequence ID" value="NZ_QTTT01000001.1"/>
</dbReference>
<dbReference type="InterPro" id="IPR026487">
    <property type="entry name" value="CHP04141"/>
</dbReference>
<gene>
    <name evidence="1" type="ORF">DFJ69_1401</name>
</gene>
<keyword evidence="2" id="KW-1185">Reference proteome</keyword>
<organism evidence="1 2">
    <name type="scientific">Thermomonospora umbrina</name>
    <dbReference type="NCBI Taxonomy" id="111806"/>
    <lineage>
        <taxon>Bacteria</taxon>
        <taxon>Bacillati</taxon>
        <taxon>Actinomycetota</taxon>
        <taxon>Actinomycetes</taxon>
        <taxon>Streptosporangiales</taxon>
        <taxon>Thermomonosporaceae</taxon>
        <taxon>Thermomonospora</taxon>
    </lineage>
</organism>
<name>A0A3D9SJ85_9ACTN</name>
<dbReference type="Pfam" id="PF19614">
    <property type="entry name" value="DUF6119"/>
    <property type="match status" value="1"/>
</dbReference>
<dbReference type="EMBL" id="QTTT01000001">
    <property type="protein sequence ID" value="REE95982.1"/>
    <property type="molecule type" value="Genomic_DNA"/>
</dbReference>
<dbReference type="AlphaFoldDB" id="A0A3D9SJ85"/>
<accession>A0A3D9SJ85</accession>
<dbReference type="Proteomes" id="UP000256661">
    <property type="component" value="Unassembled WGS sequence"/>
</dbReference>
<proteinExistence type="predicted"/>
<dbReference type="OrthoDB" id="3323334at2"/>
<sequence>MAALTREVTLYRLTDTDPDIDSLFALAGGTFLDEEGRSFDLSEAEFEGATALMFHWAQPPEIASWIHDAARLVGPLPHYQSQDSGGLLLIAVGDDTYAIGFGAGWRLLPDGLKDQRFGLRFTIRAVDPEQVRAIVRRSLTGIGRQDATHVPSGIPIGHIGVSEYSELVRRLAGKVDPEDLGLGGPKPVSVEGAAGLRLRIPLDPERLVTLLRRISEICAREVPNEFAFVEAIMPVKDADRRDLLDGALNERLRSADEGDPPMRLVEAVPSDLVDQLDDVQTYGIKIGSTKERHVPHGVDLTDILDRCMVVRSARPIEALRRGVVIMYADGPSWRENGLPRKELGRARADRWLEVSTVLNDTQYFLIEGDWYEGGTEYFASVRRQSAGYFPKRPGIVMPPWEEAIARSTLDEKKRGEPRYNDGVERLVGPEKMLNLDQKFIGAGFHGSKGFEACDLLGPDNELIHVKAGKGTGTFSHQFSQGLISTEALFLRPEFRTELAERVHQASFGARTLPADWRPAKVVFAMMIDRKSDLTPDSLFPHAQIALTHVAATLKNRFGVEVEVIAIPRNA</sequence>
<protein>
    <submittedName>
        <fullName evidence="1">Uncharacterized protein (TIGR04141 family)</fullName>
    </submittedName>
</protein>
<evidence type="ECO:0000313" key="2">
    <source>
        <dbReference type="Proteomes" id="UP000256661"/>
    </source>
</evidence>
<dbReference type="NCBIfam" id="TIGR04141">
    <property type="entry name" value="TIGR04141 family sporadically distributed protein"/>
    <property type="match status" value="1"/>
</dbReference>
<comment type="caution">
    <text evidence="1">The sequence shown here is derived from an EMBL/GenBank/DDBJ whole genome shotgun (WGS) entry which is preliminary data.</text>
</comment>
<evidence type="ECO:0000313" key="1">
    <source>
        <dbReference type="EMBL" id="REE95982.1"/>
    </source>
</evidence>